<dbReference type="CDD" id="cd05233">
    <property type="entry name" value="SDR_c"/>
    <property type="match status" value="1"/>
</dbReference>
<evidence type="ECO:0000313" key="5">
    <source>
        <dbReference type="Proteomes" id="UP000235786"/>
    </source>
</evidence>
<evidence type="ECO:0000256" key="1">
    <source>
        <dbReference type="ARBA" id="ARBA00006484"/>
    </source>
</evidence>
<evidence type="ECO:0000256" key="3">
    <source>
        <dbReference type="SAM" id="MobiDB-lite"/>
    </source>
</evidence>
<name>A0A2J6R4P3_HYAVF</name>
<organism evidence="4 5">
    <name type="scientific">Hyaloscypha variabilis (strain UAMH 11265 / GT02V1 / F)</name>
    <name type="common">Meliniomyces variabilis</name>
    <dbReference type="NCBI Taxonomy" id="1149755"/>
    <lineage>
        <taxon>Eukaryota</taxon>
        <taxon>Fungi</taxon>
        <taxon>Dikarya</taxon>
        <taxon>Ascomycota</taxon>
        <taxon>Pezizomycotina</taxon>
        <taxon>Leotiomycetes</taxon>
        <taxon>Helotiales</taxon>
        <taxon>Hyaloscyphaceae</taxon>
        <taxon>Hyaloscypha</taxon>
        <taxon>Hyaloscypha variabilis</taxon>
    </lineage>
</organism>
<gene>
    <name evidence="4" type="ORF">L207DRAFT_469969</name>
</gene>
<dbReference type="InterPro" id="IPR036291">
    <property type="entry name" value="NAD(P)-bd_dom_sf"/>
</dbReference>
<dbReference type="OrthoDB" id="1933717at2759"/>
<dbReference type="GO" id="GO:0016491">
    <property type="term" value="F:oxidoreductase activity"/>
    <property type="evidence" value="ECO:0007669"/>
    <property type="project" value="UniProtKB-KW"/>
</dbReference>
<keyword evidence="5" id="KW-1185">Reference proteome</keyword>
<dbReference type="AlphaFoldDB" id="A0A2J6R4P3"/>
<dbReference type="Pfam" id="PF00106">
    <property type="entry name" value="adh_short"/>
    <property type="match status" value="1"/>
</dbReference>
<feature type="region of interest" description="Disordered" evidence="3">
    <location>
        <begin position="1"/>
        <end position="37"/>
    </location>
</feature>
<dbReference type="InterPro" id="IPR002347">
    <property type="entry name" value="SDR_fam"/>
</dbReference>
<dbReference type="SUPFAM" id="SSF51735">
    <property type="entry name" value="NAD(P)-binding Rossmann-fold domains"/>
    <property type="match status" value="1"/>
</dbReference>
<dbReference type="EMBL" id="KZ613956">
    <property type="protein sequence ID" value="PMD33491.1"/>
    <property type="molecule type" value="Genomic_DNA"/>
</dbReference>
<protein>
    <submittedName>
        <fullName evidence="4">NAD(P)-binding protein</fullName>
    </submittedName>
</protein>
<dbReference type="Proteomes" id="UP000235786">
    <property type="component" value="Unassembled WGS sequence"/>
</dbReference>
<reference evidence="4 5" key="1">
    <citation type="submission" date="2016-04" db="EMBL/GenBank/DDBJ databases">
        <title>A degradative enzymes factory behind the ericoid mycorrhizal symbiosis.</title>
        <authorList>
            <consortium name="DOE Joint Genome Institute"/>
            <person name="Martino E."/>
            <person name="Morin E."/>
            <person name="Grelet G."/>
            <person name="Kuo A."/>
            <person name="Kohler A."/>
            <person name="Daghino S."/>
            <person name="Barry K."/>
            <person name="Choi C."/>
            <person name="Cichocki N."/>
            <person name="Clum A."/>
            <person name="Copeland A."/>
            <person name="Hainaut M."/>
            <person name="Haridas S."/>
            <person name="Labutti K."/>
            <person name="Lindquist E."/>
            <person name="Lipzen A."/>
            <person name="Khouja H.-R."/>
            <person name="Murat C."/>
            <person name="Ohm R."/>
            <person name="Olson A."/>
            <person name="Spatafora J."/>
            <person name="Veneault-Fourrey C."/>
            <person name="Henrissat B."/>
            <person name="Grigoriev I."/>
            <person name="Martin F."/>
            <person name="Perotto S."/>
        </authorList>
    </citation>
    <scope>NUCLEOTIDE SEQUENCE [LARGE SCALE GENOMIC DNA]</scope>
    <source>
        <strain evidence="4 5">F</strain>
    </source>
</reference>
<evidence type="ECO:0000256" key="2">
    <source>
        <dbReference type="ARBA" id="ARBA00023002"/>
    </source>
</evidence>
<accession>A0A2J6R4P3</accession>
<dbReference type="PRINTS" id="PR00081">
    <property type="entry name" value="GDHRDH"/>
</dbReference>
<dbReference type="PANTHER" id="PTHR43115">
    <property type="entry name" value="DEHYDROGENASE/REDUCTASE SDR FAMILY MEMBER 11"/>
    <property type="match status" value="1"/>
</dbReference>
<dbReference type="Gene3D" id="3.40.50.720">
    <property type="entry name" value="NAD(P)-binding Rossmann-like Domain"/>
    <property type="match status" value="1"/>
</dbReference>
<dbReference type="STRING" id="1149755.A0A2J6R4P3"/>
<keyword evidence="2" id="KW-0560">Oxidoreductase</keyword>
<evidence type="ECO:0000313" key="4">
    <source>
        <dbReference type="EMBL" id="PMD33491.1"/>
    </source>
</evidence>
<proteinExistence type="inferred from homology"/>
<sequence length="306" mass="33167">MAQQVDPDQFTTPFMPTPTKRRDPYPAIDPSKPSNSQKGKIIIITGASSGLGAAAARVWARAGASGIVIAARRVEALDKVAAQLKEISPSSKILPVKVDITSEGQVKNLFASVQKTFGRPADVLLNNAGYLKDDQLIGETSPSAWWTGIDVNLKGAYIMNHYFIQAQPNPKQPTGTIITVSSGRAGLTAPGGSAYNISKLAEQRLAEHLQLEYPTLRVFTTMPGISPTEMATEFWLQFAHDHEDLTGMLALYLAQPRADFLKGSMVGVNWDVDELEQHKDEIIAKKPFQTSWLPILPFNGGKGLGA</sequence>
<comment type="similarity">
    <text evidence="1">Belongs to the short-chain dehydrogenases/reductases (SDR) family.</text>
</comment>
<dbReference type="PANTHER" id="PTHR43115:SF4">
    <property type="entry name" value="DEHYDROGENASE_REDUCTASE SDR FAMILY MEMBER 11"/>
    <property type="match status" value="1"/>
</dbReference>